<dbReference type="EMBL" id="ANOG01000777">
    <property type="protein sequence ID" value="EMI17604.1"/>
    <property type="molecule type" value="Genomic_DNA"/>
</dbReference>
<keyword evidence="7" id="KW-0326">Glycosidase</keyword>
<comment type="catalytic activity">
    <reaction evidence="1">
        <text>Hydrolysis of terminal non-reducing alpha-L-arabinofuranoside residues in alpha-L-arabinosides.</text>
        <dbReference type="EC" id="3.2.1.55"/>
    </reaction>
</comment>
<proteinExistence type="predicted"/>
<evidence type="ECO:0000313" key="8">
    <source>
        <dbReference type="EMBL" id="EMI17604.1"/>
    </source>
</evidence>
<dbReference type="SUPFAM" id="SSF75005">
    <property type="entry name" value="Arabinanase/levansucrase/invertase"/>
    <property type="match status" value="1"/>
</dbReference>
<evidence type="ECO:0000313" key="9">
    <source>
        <dbReference type="Proteomes" id="UP000011991"/>
    </source>
</evidence>
<evidence type="ECO:0000256" key="1">
    <source>
        <dbReference type="ARBA" id="ARBA00001462"/>
    </source>
</evidence>
<dbReference type="PANTHER" id="PTHR40631">
    <property type="entry name" value="ALPHA-L-ARABINOFURANOSIDASE AXHA-2-RELATED"/>
    <property type="match status" value="1"/>
</dbReference>
<dbReference type="GO" id="GO:0046556">
    <property type="term" value="F:alpha-L-arabinofuranosidase activity"/>
    <property type="evidence" value="ECO:0007669"/>
    <property type="project" value="UniProtKB-EC"/>
</dbReference>
<name>M5RUE8_9BACT</name>
<dbReference type="RefSeq" id="WP_008703268.1">
    <property type="nucleotide sequence ID" value="NZ_ANOG01000777.1"/>
</dbReference>
<keyword evidence="4" id="KW-0964">Secreted</keyword>
<dbReference type="PATRIC" id="fig|1265738.3.peg.5488"/>
<dbReference type="GO" id="GO:0046373">
    <property type="term" value="P:L-arabinose metabolic process"/>
    <property type="evidence" value="ECO:0007669"/>
    <property type="project" value="InterPro"/>
</dbReference>
<dbReference type="Proteomes" id="UP000011991">
    <property type="component" value="Unassembled WGS sequence"/>
</dbReference>
<keyword evidence="9" id="KW-1185">Reference proteome</keyword>
<dbReference type="InterPro" id="IPR005193">
    <property type="entry name" value="GH62_arabinosidase"/>
</dbReference>
<evidence type="ECO:0000256" key="4">
    <source>
        <dbReference type="ARBA" id="ARBA00022525"/>
    </source>
</evidence>
<dbReference type="Pfam" id="PF03664">
    <property type="entry name" value="Glyco_hydro_62"/>
    <property type="match status" value="1"/>
</dbReference>
<dbReference type="PANTHER" id="PTHR40631:SF2">
    <property type="entry name" value="ALPHA-L-ARABINOFURANOSIDASE"/>
    <property type="match status" value="1"/>
</dbReference>
<organism evidence="8 9">
    <name type="scientific">Rhodopirellula maiorica SM1</name>
    <dbReference type="NCBI Taxonomy" id="1265738"/>
    <lineage>
        <taxon>Bacteria</taxon>
        <taxon>Pseudomonadati</taxon>
        <taxon>Planctomycetota</taxon>
        <taxon>Planctomycetia</taxon>
        <taxon>Pirellulales</taxon>
        <taxon>Pirellulaceae</taxon>
        <taxon>Novipirellula</taxon>
    </lineage>
</organism>
<dbReference type="GO" id="GO:0005576">
    <property type="term" value="C:extracellular region"/>
    <property type="evidence" value="ECO:0007669"/>
    <property type="project" value="UniProtKB-SubCell"/>
</dbReference>
<dbReference type="OrthoDB" id="9795554at2"/>
<sequence>MSRISTQTIRGSMAIKHVVALFSLTFGFARSTMGIAQEVSPLSTATAESVAQLAPTKSHGNDPFQSGDFRWRVSPPLIAVDPARMPESSQHPWLAIKDPSIVRYQGRWHLFCTLRKDKQGDGRIRIGYLSFADWADASGADWSALDLTMGYHGAPQIFYFTPHKKWYLVYQATDETRDLKYGPCYSTNDDISKPANWTRPEPLYVVKEGAKAGLDYWLICDDEKAHLFFTTLNGQMWRAETAIENFPNHGWSDPQIVLQADIFEASHTYKLKDQDRFLTIVEAQAGKRRYFKAFTADALDGQWEPLAASRDQPFVSPKKVVNQSESWATSYSHGELIRDGFNEKMRMDPAELRLLFQGANDVQYRSGDYGQIPWRLGLLDLQGSAK</sequence>
<reference evidence="8 9" key="1">
    <citation type="journal article" date="2013" name="Mar. Genomics">
        <title>Expression of sulfatases in Rhodopirellula baltica and the diversity of sulfatases in the genus Rhodopirellula.</title>
        <authorList>
            <person name="Wegner C.E."/>
            <person name="Richter-Heitmann T."/>
            <person name="Klindworth A."/>
            <person name="Klockow C."/>
            <person name="Richter M."/>
            <person name="Achstetter T."/>
            <person name="Glockner F.O."/>
            <person name="Harder J."/>
        </authorList>
    </citation>
    <scope>NUCLEOTIDE SEQUENCE [LARGE SCALE GENOMIC DNA]</scope>
    <source>
        <strain evidence="8 9">SM1</strain>
    </source>
</reference>
<evidence type="ECO:0000256" key="6">
    <source>
        <dbReference type="ARBA" id="ARBA00022801"/>
    </source>
</evidence>
<evidence type="ECO:0000256" key="3">
    <source>
        <dbReference type="ARBA" id="ARBA00012670"/>
    </source>
</evidence>
<keyword evidence="5" id="KW-0732">Signal</keyword>
<dbReference type="InterPro" id="IPR023296">
    <property type="entry name" value="Glyco_hydro_beta-prop_sf"/>
</dbReference>
<evidence type="ECO:0000256" key="2">
    <source>
        <dbReference type="ARBA" id="ARBA00004613"/>
    </source>
</evidence>
<gene>
    <name evidence="8" type="ORF">RMSM_05482</name>
</gene>
<dbReference type="EC" id="3.2.1.55" evidence="3"/>
<comment type="subcellular location">
    <subcellularLocation>
        <location evidence="2">Secreted</location>
    </subcellularLocation>
</comment>
<keyword evidence="6" id="KW-0378">Hydrolase</keyword>
<comment type="caution">
    <text evidence="8">The sequence shown here is derived from an EMBL/GenBank/DDBJ whole genome shotgun (WGS) entry which is preliminary data.</text>
</comment>
<accession>M5RUE8</accession>
<protein>
    <recommendedName>
        <fullName evidence="3">non-reducing end alpha-L-arabinofuranosidase</fullName>
        <ecNumber evidence="3">3.2.1.55</ecNumber>
    </recommendedName>
</protein>
<evidence type="ECO:0000256" key="7">
    <source>
        <dbReference type="ARBA" id="ARBA00023295"/>
    </source>
</evidence>
<dbReference type="AlphaFoldDB" id="M5RUE8"/>
<dbReference type="Gene3D" id="2.115.10.20">
    <property type="entry name" value="Glycosyl hydrolase domain, family 43"/>
    <property type="match status" value="1"/>
</dbReference>
<dbReference type="CDD" id="cd08987">
    <property type="entry name" value="GH62"/>
    <property type="match status" value="1"/>
</dbReference>
<evidence type="ECO:0000256" key="5">
    <source>
        <dbReference type="ARBA" id="ARBA00022729"/>
    </source>
</evidence>